<dbReference type="EMBL" id="CP017269">
    <property type="protein sequence ID" value="AOT72355.1"/>
    <property type="molecule type" value="Genomic_DNA"/>
</dbReference>
<dbReference type="InterPro" id="IPR033425">
    <property type="entry name" value="MASE3"/>
</dbReference>
<dbReference type="InterPro" id="IPR036457">
    <property type="entry name" value="PPM-type-like_dom_sf"/>
</dbReference>
<keyword evidence="2" id="KW-0175">Coiled coil</keyword>
<feature type="transmembrane region" description="Helical" evidence="3">
    <location>
        <begin position="238"/>
        <end position="257"/>
    </location>
</feature>
<feature type="transmembrane region" description="Helical" evidence="3">
    <location>
        <begin position="34"/>
        <end position="62"/>
    </location>
</feature>
<keyword evidence="1" id="KW-0378">Hydrolase</keyword>
<dbReference type="Proteomes" id="UP000095743">
    <property type="component" value="Chromosome"/>
</dbReference>
<sequence>MICRNFLYILNLCQKELNPLLSIKENKRKLDFNYIYLFFTAVSSLVVFKIVGLLDIIIYKILGTDLFLGYHTLLEFSSIVISFILFTITYYTYNKNHRARLLVFFTVFFVTGCLDFFHTMSYNGMPIFFTESSIPKATTFWMLSRLILGFGLLISGMVPYNLKSYLPRRYFLIASIVAVWGFFYIVTYQTEWFPPLFIEGQGLTNLKILLEYVVMTVFGITVFFYVQDYRITHNKIFIIFATGLIVGIFTEAAFTIYKSVYDTYNLLGHIYKILSSFLLFRAIFIYNLDDPYIELEKAREQIKLYAKNLEKIVERRTAEVQRVNEKMMEELEYAKRIQQSLLPPKELNIYGTQFVSQYIPCEKLSGDFYHIHAVDEENIGMFIADVAGHGISAAMMTLFADRVMKPSKIPSRFVNNPSPNKMIKHIYMEFNKSDFPNEMHIVMFYAIYNKNTKVLTYCSGGMNSLPILVRKNGEIDILDKSIGFPICKFGDLFEPDFQKAEVCLEKGDRVLFYTDGLTEDYRDHVPVALEDLQQILIENRDHSLETLNKVLLDEIRIKTKDIPNEDDITYFIMEA</sequence>
<evidence type="ECO:0000256" key="3">
    <source>
        <dbReference type="SAM" id="Phobius"/>
    </source>
</evidence>
<proteinExistence type="predicted"/>
<feature type="domain" description="PPM-type phosphatase" evidence="4">
    <location>
        <begin position="349"/>
        <end position="575"/>
    </location>
</feature>
<evidence type="ECO:0000313" key="5">
    <source>
        <dbReference type="EMBL" id="AOT72355.1"/>
    </source>
</evidence>
<feature type="transmembrane region" description="Helical" evidence="3">
    <location>
        <begin position="170"/>
        <end position="188"/>
    </location>
</feature>
<evidence type="ECO:0000256" key="2">
    <source>
        <dbReference type="SAM" id="Coils"/>
    </source>
</evidence>
<dbReference type="GO" id="GO:0016791">
    <property type="term" value="F:phosphatase activity"/>
    <property type="evidence" value="ECO:0007669"/>
    <property type="project" value="TreeGrafter"/>
</dbReference>
<reference evidence="5 6" key="1">
    <citation type="submission" date="2016-09" db="EMBL/GenBank/DDBJ databases">
        <title>Genomic analysis reveals versatility of anaerobic energy metabolism of Geosporobacter ferrireducens IRF9 of phylum Firmicutes.</title>
        <authorList>
            <person name="Kim S.-J."/>
        </authorList>
    </citation>
    <scope>NUCLEOTIDE SEQUENCE [LARGE SCALE GENOMIC DNA]</scope>
    <source>
        <strain evidence="5 6">IRF9</strain>
    </source>
</reference>
<evidence type="ECO:0000259" key="4">
    <source>
        <dbReference type="SMART" id="SM00331"/>
    </source>
</evidence>
<dbReference type="KEGG" id="gfe:Gferi_24080"/>
<keyword evidence="6" id="KW-1185">Reference proteome</keyword>
<organism evidence="5 6">
    <name type="scientific">Geosporobacter ferrireducens</name>
    <dbReference type="NCBI Taxonomy" id="1424294"/>
    <lineage>
        <taxon>Bacteria</taxon>
        <taxon>Bacillati</taxon>
        <taxon>Bacillota</taxon>
        <taxon>Clostridia</taxon>
        <taxon>Peptostreptococcales</taxon>
        <taxon>Thermotaleaceae</taxon>
        <taxon>Geosporobacter</taxon>
    </lineage>
</organism>
<keyword evidence="3" id="KW-1133">Transmembrane helix</keyword>
<gene>
    <name evidence="5" type="ORF">Gferi_24080</name>
</gene>
<dbReference type="Pfam" id="PF17159">
    <property type="entry name" value="MASE3"/>
    <property type="match status" value="1"/>
</dbReference>
<dbReference type="PANTHER" id="PTHR43156:SF2">
    <property type="entry name" value="STAGE II SPORULATION PROTEIN E"/>
    <property type="match status" value="1"/>
</dbReference>
<keyword evidence="3" id="KW-0812">Transmembrane</keyword>
<dbReference type="InterPro" id="IPR052016">
    <property type="entry name" value="Bact_Sigma-Reg"/>
</dbReference>
<dbReference type="STRING" id="1424294.Gferi_24080"/>
<dbReference type="AlphaFoldDB" id="A0A1D8GN88"/>
<accession>A0A1D8GN88</accession>
<feature type="transmembrane region" description="Helical" evidence="3">
    <location>
        <begin position="101"/>
        <end position="120"/>
    </location>
</feature>
<dbReference type="PANTHER" id="PTHR43156">
    <property type="entry name" value="STAGE II SPORULATION PROTEIN E-RELATED"/>
    <property type="match status" value="1"/>
</dbReference>
<protein>
    <recommendedName>
        <fullName evidence="4">PPM-type phosphatase domain-containing protein</fullName>
    </recommendedName>
</protein>
<feature type="transmembrane region" description="Helical" evidence="3">
    <location>
        <begin position="269"/>
        <end position="288"/>
    </location>
</feature>
<name>A0A1D8GN88_9FIRM</name>
<dbReference type="InterPro" id="IPR001932">
    <property type="entry name" value="PPM-type_phosphatase-like_dom"/>
</dbReference>
<feature type="transmembrane region" description="Helical" evidence="3">
    <location>
        <begin position="68"/>
        <end position="89"/>
    </location>
</feature>
<dbReference type="Gene3D" id="3.60.40.10">
    <property type="entry name" value="PPM-type phosphatase domain"/>
    <property type="match status" value="1"/>
</dbReference>
<evidence type="ECO:0000313" key="6">
    <source>
        <dbReference type="Proteomes" id="UP000095743"/>
    </source>
</evidence>
<keyword evidence="3" id="KW-0472">Membrane</keyword>
<evidence type="ECO:0000256" key="1">
    <source>
        <dbReference type="ARBA" id="ARBA00022801"/>
    </source>
</evidence>
<feature type="transmembrane region" description="Helical" evidence="3">
    <location>
        <begin position="208"/>
        <end position="226"/>
    </location>
</feature>
<feature type="transmembrane region" description="Helical" evidence="3">
    <location>
        <begin position="140"/>
        <end position="158"/>
    </location>
</feature>
<dbReference type="SMART" id="SM00331">
    <property type="entry name" value="PP2C_SIG"/>
    <property type="match status" value="1"/>
</dbReference>
<dbReference type="Pfam" id="PF07228">
    <property type="entry name" value="SpoIIE"/>
    <property type="match status" value="1"/>
</dbReference>
<feature type="coiled-coil region" evidence="2">
    <location>
        <begin position="295"/>
        <end position="326"/>
    </location>
</feature>
<dbReference type="OrthoDB" id="9763484at2"/>